<evidence type="ECO:0000313" key="1">
    <source>
        <dbReference type="EMBL" id="RDC62099.1"/>
    </source>
</evidence>
<reference evidence="1 2" key="1">
    <citation type="submission" date="2018-04" db="EMBL/GenBank/DDBJ databases">
        <title>Adhaeribacter sp. HMF7616 genome sequencing and assembly.</title>
        <authorList>
            <person name="Kang H."/>
            <person name="Kang J."/>
            <person name="Cha I."/>
            <person name="Kim H."/>
            <person name="Joh K."/>
        </authorList>
    </citation>
    <scope>NUCLEOTIDE SEQUENCE [LARGE SCALE GENOMIC DNA]</scope>
    <source>
        <strain evidence="1 2">HMF7616</strain>
    </source>
</reference>
<sequence>MNSTNYQLDYSIQVNNSVIERGKLLTKGNISILSRILFFFNTYLSKQVSGKTTTNKKLTRKWQTNKLPNFCLNIHNHQN</sequence>
<comment type="caution">
    <text evidence="1">The sequence shown here is derived from an EMBL/GenBank/DDBJ whole genome shotgun (WGS) entry which is preliminary data.</text>
</comment>
<dbReference type="Proteomes" id="UP000253919">
    <property type="component" value="Unassembled WGS sequence"/>
</dbReference>
<accession>A0A369QGS9</accession>
<name>A0A369QGS9_9BACT</name>
<proteinExistence type="predicted"/>
<protein>
    <submittedName>
        <fullName evidence="1">Uncharacterized protein</fullName>
    </submittedName>
</protein>
<keyword evidence="2" id="KW-1185">Reference proteome</keyword>
<evidence type="ECO:0000313" key="2">
    <source>
        <dbReference type="Proteomes" id="UP000253919"/>
    </source>
</evidence>
<gene>
    <name evidence="1" type="ORF">AHMF7616_00690</name>
</gene>
<dbReference type="EMBL" id="QASA01000001">
    <property type="protein sequence ID" value="RDC62099.1"/>
    <property type="molecule type" value="Genomic_DNA"/>
</dbReference>
<dbReference type="AlphaFoldDB" id="A0A369QGS9"/>
<organism evidence="1 2">
    <name type="scientific">Adhaeribacter pallidiroseus</name>
    <dbReference type="NCBI Taxonomy" id="2072847"/>
    <lineage>
        <taxon>Bacteria</taxon>
        <taxon>Pseudomonadati</taxon>
        <taxon>Bacteroidota</taxon>
        <taxon>Cytophagia</taxon>
        <taxon>Cytophagales</taxon>
        <taxon>Hymenobacteraceae</taxon>
        <taxon>Adhaeribacter</taxon>
    </lineage>
</organism>